<evidence type="ECO:0000313" key="5">
    <source>
        <dbReference type="Proteomes" id="UP000558688"/>
    </source>
</evidence>
<dbReference type="PANTHER" id="PTHR37019">
    <property type="entry name" value="CHROMOSOME 1, WHOLE GENOME SHOTGUN SEQUENCE"/>
    <property type="match status" value="1"/>
</dbReference>
<feature type="compositionally biased region" description="Basic and acidic residues" evidence="1">
    <location>
        <begin position="168"/>
        <end position="193"/>
    </location>
</feature>
<keyword evidence="2" id="KW-0472">Membrane</keyword>
<feature type="domain" description="DUF7704" evidence="3">
    <location>
        <begin position="6"/>
        <end position="131"/>
    </location>
</feature>
<feature type="region of interest" description="Disordered" evidence="1">
    <location>
        <begin position="165"/>
        <end position="193"/>
    </location>
</feature>
<dbReference type="InterPro" id="IPR056121">
    <property type="entry name" value="DUF7704"/>
</dbReference>
<sequence>MSELNVNNFYRIWFTWVDPLTVLPTVYALIFTPEFILDGLIPLSMSAYNPDQAFLFHQLAALYAFVAIMLAVLLRVSSDIKVWRVVIGGVLLIDIAILLSVFVSMKQQGRSEFSMFRWQDWGNYLFTGWVAVPSAFTRASSSRFTFPVIHFTSTAIMVLEMPNRNRNRNRDRSDSRNRSDSLDRDNNRRGRDTYEHTINPTLIFGLDRLRDGLELVYGRNAFTVVGDIMQFTVRVHLPMPENLVARLQDEGFLRREPVEVLPKTVKDQIKANGWYQMRPYDQEEPYYG</sequence>
<dbReference type="EMBL" id="JAAFOW010001279">
    <property type="protein sequence ID" value="KAF5261428.1"/>
    <property type="molecule type" value="Genomic_DNA"/>
</dbReference>
<reference evidence="4" key="1">
    <citation type="submission" date="2020-02" db="EMBL/GenBank/DDBJ databases">
        <title>Identification and distribution of gene clusters putatively required for synthesis of sphingolipid metabolism inhibitors in phylogenetically diverse species of the filamentous fungus Fusarium.</title>
        <authorList>
            <person name="Kim H.-S."/>
            <person name="Busman M."/>
            <person name="Brown D.W."/>
            <person name="Divon H."/>
            <person name="Uhlig S."/>
            <person name="Proctor R.H."/>
        </authorList>
    </citation>
    <scope>NUCLEOTIDE SEQUENCE [LARGE SCALE GENOMIC DNA]</scope>
    <source>
        <strain evidence="4">NRRL 39464</strain>
    </source>
</reference>
<evidence type="ECO:0000256" key="2">
    <source>
        <dbReference type="SAM" id="Phobius"/>
    </source>
</evidence>
<evidence type="ECO:0000259" key="3">
    <source>
        <dbReference type="Pfam" id="PF24803"/>
    </source>
</evidence>
<feature type="transmembrane region" description="Helical" evidence="2">
    <location>
        <begin position="82"/>
        <end position="101"/>
    </location>
</feature>
<keyword evidence="2" id="KW-0812">Transmembrane</keyword>
<comment type="caution">
    <text evidence="4">The sequence shown here is derived from an EMBL/GenBank/DDBJ whole genome shotgun (WGS) entry which is preliminary data.</text>
</comment>
<keyword evidence="2" id="KW-1133">Transmembrane helix</keyword>
<accession>A0A8H5AA78</accession>
<feature type="transmembrane region" description="Helical" evidence="2">
    <location>
        <begin position="20"/>
        <end position="41"/>
    </location>
</feature>
<proteinExistence type="predicted"/>
<organism evidence="4 5">
    <name type="scientific">Fusarium oxysporum</name>
    <name type="common">Fusarium vascular wilt</name>
    <dbReference type="NCBI Taxonomy" id="5507"/>
    <lineage>
        <taxon>Eukaryota</taxon>
        <taxon>Fungi</taxon>
        <taxon>Dikarya</taxon>
        <taxon>Ascomycota</taxon>
        <taxon>Pezizomycotina</taxon>
        <taxon>Sordariomycetes</taxon>
        <taxon>Hypocreomycetidae</taxon>
        <taxon>Hypocreales</taxon>
        <taxon>Nectriaceae</taxon>
        <taxon>Fusarium</taxon>
        <taxon>Fusarium oxysporum species complex</taxon>
    </lineage>
</organism>
<dbReference type="Pfam" id="PF24803">
    <property type="entry name" value="DUF7704"/>
    <property type="match status" value="1"/>
</dbReference>
<dbReference type="PANTHER" id="PTHR37019:SF1">
    <property type="entry name" value="EXPERA DOMAIN-CONTAINING PROTEIN"/>
    <property type="match status" value="1"/>
</dbReference>
<gene>
    <name evidence="4" type="ORF">FOXYS1_7880</name>
</gene>
<name>A0A8H5AA78_FUSOX</name>
<dbReference type="AlphaFoldDB" id="A0A8H5AA78"/>
<evidence type="ECO:0000256" key="1">
    <source>
        <dbReference type="SAM" id="MobiDB-lite"/>
    </source>
</evidence>
<dbReference type="Proteomes" id="UP000558688">
    <property type="component" value="Unassembled WGS sequence"/>
</dbReference>
<evidence type="ECO:0000313" key="4">
    <source>
        <dbReference type="EMBL" id="KAF5261428.1"/>
    </source>
</evidence>
<protein>
    <recommendedName>
        <fullName evidence="3">DUF7704 domain-containing protein</fullName>
    </recommendedName>
</protein>
<feature type="transmembrane region" description="Helical" evidence="2">
    <location>
        <begin position="53"/>
        <end position="76"/>
    </location>
</feature>